<dbReference type="InterPro" id="IPR027417">
    <property type="entry name" value="P-loop_NTPase"/>
</dbReference>
<dbReference type="PROSITE" id="PS50893">
    <property type="entry name" value="ABC_TRANSPORTER_2"/>
    <property type="match status" value="1"/>
</dbReference>
<evidence type="ECO:0000256" key="3">
    <source>
        <dbReference type="ARBA" id="ARBA00022692"/>
    </source>
</evidence>
<evidence type="ECO:0000256" key="1">
    <source>
        <dbReference type="ARBA" id="ARBA00004141"/>
    </source>
</evidence>
<evidence type="ECO:0000313" key="12">
    <source>
        <dbReference type="Proteomes" id="UP000886523"/>
    </source>
</evidence>
<evidence type="ECO:0000256" key="8">
    <source>
        <dbReference type="SAM" id="MobiDB-lite"/>
    </source>
</evidence>
<name>A0A9P6B9L6_9AGAM</name>
<dbReference type="SUPFAM" id="SSF52540">
    <property type="entry name" value="P-loop containing nucleoside triphosphate hydrolases"/>
    <property type="match status" value="2"/>
</dbReference>
<evidence type="ECO:0000256" key="9">
    <source>
        <dbReference type="SAM" id="Phobius"/>
    </source>
</evidence>
<evidence type="ECO:0000256" key="5">
    <source>
        <dbReference type="ARBA" id="ARBA00022840"/>
    </source>
</evidence>
<dbReference type="GO" id="GO:0016020">
    <property type="term" value="C:membrane"/>
    <property type="evidence" value="ECO:0007669"/>
    <property type="project" value="UniProtKB-SubCell"/>
</dbReference>
<dbReference type="InterPro" id="IPR050352">
    <property type="entry name" value="ABCG_transporters"/>
</dbReference>
<dbReference type="Pfam" id="PF00005">
    <property type="entry name" value="ABC_tran"/>
    <property type="match status" value="2"/>
</dbReference>
<keyword evidence="4" id="KW-0547">Nucleotide-binding</keyword>
<feature type="transmembrane region" description="Helical" evidence="9">
    <location>
        <begin position="656"/>
        <end position="681"/>
    </location>
</feature>
<keyword evidence="7 9" id="KW-0472">Membrane</keyword>
<feature type="transmembrane region" description="Helical" evidence="9">
    <location>
        <begin position="429"/>
        <end position="450"/>
    </location>
</feature>
<evidence type="ECO:0000256" key="4">
    <source>
        <dbReference type="ARBA" id="ARBA00022741"/>
    </source>
</evidence>
<evidence type="ECO:0000259" key="10">
    <source>
        <dbReference type="PROSITE" id="PS50893"/>
    </source>
</evidence>
<feature type="region of interest" description="Disordered" evidence="8">
    <location>
        <begin position="1"/>
        <end position="21"/>
    </location>
</feature>
<accession>A0A9P6B9L6</accession>
<feature type="transmembrane region" description="Helical" evidence="9">
    <location>
        <begin position="462"/>
        <end position="481"/>
    </location>
</feature>
<sequence length="1266" mass="139682">MGYVTQETDEDTASPTKPTSAHALSHALSRLPSPLPFDIRVLDLTIGVPPRSPLLPLPIPIPIPKFLLFSKPDLDGPKSIIRNISAECHSGEMLAIIGGSGSGKTTLLHAIVGRLANLPILNGTVTFQPVHSTTARVPALDSSHMRHRIGFVRQNDYLLPHLTVRETLSCAAALRLPTSVPRETRDLIVEETIQELRLQDAADTVVGGMFRKASFSHLNIKGISGGERRRLSIGCILVSHPSVLCLDEPTTGLDATTAFSILLTLSRLSRRNRTIILSIHQPRSDAYALFSRIVLLSRGSVVYAGLRSRCLSYFDTHLGMAPPLEGMNVLDWLVDISVVDVRTSEKEEQSRQRVAQLVDVWRAQGTEWNKREYEEKATPSPRDSMPLSGPAGVEWDGGTGEYMRPGVFAQTLTLTHRANKNVYRNLGQMAGFACQSMIVGILLAIIFYRLPETPSGIQSLKTLAYADLPAYYYLTLIYMVYRFCETDLVVFDRDQEDHLYTVPPYILSEIIANFPVNVFFTTIFALIVYFVCHLRTSNLPFNLFIFISLNVLVQLCTVGFALLVASLQRVYAQASLIANGIQLFLLIPAGYVLITLPVYVRWIKWISVYFHGFRIAMISQFRHRRFACHGVTGVALSQCHGNAVLRGLHISPSQRLATHFAALIGIFIVLNVLAGIVLAYYHPGGVNHAQQVNDGKEHSKSSAVIGDLDIPWVKVDVEARALGFKWSRRSAGSQSLGLAISWLLTEVEVERTILSDVNVRFPAGEVTAILGPSGAGKSSLLQLLASREMNPGPFASFETEGVITFNGQPLKKNMRSLVGFVEQDDDHHYPALTVRETLRYAAMLRLPKDCANTLVGGPLLKGISGGEKRRLSLAVQMISVTLHQPRSDIYQLIDNVVVLAKGGRVAYSGPRSEVGPSFSNAGFPIPELFNPADFLLDTLSNPTRVGHMIDIWQKSKLARTSEASGQQEKPLYDNMGVRVSTSTAMKTPMYIALSVVVERMVKNLWRQQSIFWIRLQQAPILAVLYLLFYQRLKKNAEGGQDRIGFLQEFILAVPFIGLLNGVAIFPFDRNLFLHEYRSSASYSAVTFILAFTIVELPLQILSSLLYTVLLNVAAGMQTNARIFFQDATAVFCMQSFGESIGIAFACLAQSIGLNISLVSTALTVFGQICGVVSVSVPKWLNILAWSTITKYAARIVATNEFVGLKLDCSPESIASGRCLAQTGEELLNIVGFRDLRTGRFLGIMIALTVLNRLLALGVLQLKLWQM</sequence>
<keyword evidence="3 9" id="KW-0812">Transmembrane</keyword>
<keyword evidence="5" id="KW-0067">ATP-binding</keyword>
<evidence type="ECO:0000256" key="2">
    <source>
        <dbReference type="ARBA" id="ARBA00022448"/>
    </source>
</evidence>
<evidence type="ECO:0000313" key="11">
    <source>
        <dbReference type="EMBL" id="KAF9520293.1"/>
    </source>
</evidence>
<feature type="transmembrane region" description="Helical" evidence="9">
    <location>
        <begin position="1240"/>
        <end position="1261"/>
    </location>
</feature>
<evidence type="ECO:0000256" key="7">
    <source>
        <dbReference type="ARBA" id="ARBA00023136"/>
    </source>
</evidence>
<dbReference type="InterPro" id="IPR003439">
    <property type="entry name" value="ABC_transporter-like_ATP-bd"/>
</dbReference>
<dbReference type="PANTHER" id="PTHR48041">
    <property type="entry name" value="ABC TRANSPORTER G FAMILY MEMBER 28"/>
    <property type="match status" value="1"/>
</dbReference>
<dbReference type="Pfam" id="PF19055">
    <property type="entry name" value="ABC2_membrane_7"/>
    <property type="match status" value="1"/>
</dbReference>
<dbReference type="SMART" id="SM00382">
    <property type="entry name" value="AAA"/>
    <property type="match status" value="2"/>
</dbReference>
<dbReference type="GO" id="GO:0140359">
    <property type="term" value="F:ABC-type transporter activity"/>
    <property type="evidence" value="ECO:0007669"/>
    <property type="project" value="InterPro"/>
</dbReference>
<feature type="transmembrane region" description="Helical" evidence="9">
    <location>
        <begin position="1087"/>
        <end position="1113"/>
    </location>
</feature>
<keyword evidence="2" id="KW-0813">Transport</keyword>
<reference evidence="11" key="1">
    <citation type="journal article" date="2020" name="Nat. Commun.">
        <title>Large-scale genome sequencing of mycorrhizal fungi provides insights into the early evolution of symbiotic traits.</title>
        <authorList>
            <person name="Miyauchi S."/>
            <person name="Kiss E."/>
            <person name="Kuo A."/>
            <person name="Drula E."/>
            <person name="Kohler A."/>
            <person name="Sanchez-Garcia M."/>
            <person name="Morin E."/>
            <person name="Andreopoulos B."/>
            <person name="Barry K.W."/>
            <person name="Bonito G."/>
            <person name="Buee M."/>
            <person name="Carver A."/>
            <person name="Chen C."/>
            <person name="Cichocki N."/>
            <person name="Clum A."/>
            <person name="Culley D."/>
            <person name="Crous P.W."/>
            <person name="Fauchery L."/>
            <person name="Girlanda M."/>
            <person name="Hayes R.D."/>
            <person name="Keri Z."/>
            <person name="LaButti K."/>
            <person name="Lipzen A."/>
            <person name="Lombard V."/>
            <person name="Magnuson J."/>
            <person name="Maillard F."/>
            <person name="Murat C."/>
            <person name="Nolan M."/>
            <person name="Ohm R.A."/>
            <person name="Pangilinan J."/>
            <person name="Pereira M.F."/>
            <person name="Perotto S."/>
            <person name="Peter M."/>
            <person name="Pfister S."/>
            <person name="Riley R."/>
            <person name="Sitrit Y."/>
            <person name="Stielow J.B."/>
            <person name="Szollosi G."/>
            <person name="Zifcakova L."/>
            <person name="Stursova M."/>
            <person name="Spatafora J.W."/>
            <person name="Tedersoo L."/>
            <person name="Vaario L.M."/>
            <person name="Yamada A."/>
            <person name="Yan M."/>
            <person name="Wang P."/>
            <person name="Xu J."/>
            <person name="Bruns T."/>
            <person name="Baldrian P."/>
            <person name="Vilgalys R."/>
            <person name="Dunand C."/>
            <person name="Henrissat B."/>
            <person name="Grigoriev I.V."/>
            <person name="Hibbett D."/>
            <person name="Nagy L.G."/>
            <person name="Martin F.M."/>
        </authorList>
    </citation>
    <scope>NUCLEOTIDE SEQUENCE</scope>
    <source>
        <strain evidence="11">UP504</strain>
    </source>
</reference>
<dbReference type="InterPro" id="IPR043926">
    <property type="entry name" value="ABCG_dom"/>
</dbReference>
<evidence type="ECO:0000256" key="6">
    <source>
        <dbReference type="ARBA" id="ARBA00022989"/>
    </source>
</evidence>
<feature type="transmembrane region" description="Helical" evidence="9">
    <location>
        <begin position="543"/>
        <end position="564"/>
    </location>
</feature>
<comment type="subcellular location">
    <subcellularLocation>
        <location evidence="1">Membrane</location>
        <topology evidence="1">Multi-pass membrane protein</topology>
    </subcellularLocation>
</comment>
<gene>
    <name evidence="11" type="ORF">BS47DRAFT_1374782</name>
</gene>
<dbReference type="PROSITE" id="PS00211">
    <property type="entry name" value="ABC_TRANSPORTER_1"/>
    <property type="match status" value="2"/>
</dbReference>
<dbReference type="InterPro" id="IPR013525">
    <property type="entry name" value="ABC2_TM"/>
</dbReference>
<feature type="domain" description="ABC transporter" evidence="10">
    <location>
        <begin position="39"/>
        <end position="323"/>
    </location>
</feature>
<dbReference type="AlphaFoldDB" id="A0A9P6B9L6"/>
<keyword evidence="12" id="KW-1185">Reference proteome</keyword>
<organism evidence="11 12">
    <name type="scientific">Hydnum rufescens UP504</name>
    <dbReference type="NCBI Taxonomy" id="1448309"/>
    <lineage>
        <taxon>Eukaryota</taxon>
        <taxon>Fungi</taxon>
        <taxon>Dikarya</taxon>
        <taxon>Basidiomycota</taxon>
        <taxon>Agaricomycotina</taxon>
        <taxon>Agaricomycetes</taxon>
        <taxon>Cantharellales</taxon>
        <taxon>Hydnaceae</taxon>
        <taxon>Hydnum</taxon>
    </lineage>
</organism>
<comment type="caution">
    <text evidence="11">The sequence shown here is derived from an EMBL/GenBank/DDBJ whole genome shotgun (WGS) entry which is preliminary data.</text>
</comment>
<dbReference type="GO" id="GO:0005524">
    <property type="term" value="F:ATP binding"/>
    <property type="evidence" value="ECO:0007669"/>
    <property type="project" value="UniProtKB-KW"/>
</dbReference>
<feature type="transmembrane region" description="Helical" evidence="9">
    <location>
        <begin position="1009"/>
        <end position="1028"/>
    </location>
</feature>
<dbReference type="Pfam" id="PF01061">
    <property type="entry name" value="ABC2_membrane"/>
    <property type="match status" value="2"/>
</dbReference>
<dbReference type="Gene3D" id="3.40.50.300">
    <property type="entry name" value="P-loop containing nucleotide triphosphate hydrolases"/>
    <property type="match status" value="2"/>
</dbReference>
<feature type="transmembrane region" description="Helical" evidence="9">
    <location>
        <begin position="1049"/>
        <end position="1067"/>
    </location>
</feature>
<feature type="transmembrane region" description="Helical" evidence="9">
    <location>
        <begin position="576"/>
        <end position="600"/>
    </location>
</feature>
<protein>
    <recommendedName>
        <fullName evidence="10">ABC transporter domain-containing protein</fullName>
    </recommendedName>
</protein>
<dbReference type="GO" id="GO:0016887">
    <property type="term" value="F:ATP hydrolysis activity"/>
    <property type="evidence" value="ECO:0007669"/>
    <property type="project" value="InterPro"/>
</dbReference>
<dbReference type="OrthoDB" id="66620at2759"/>
<dbReference type="InterPro" id="IPR017871">
    <property type="entry name" value="ABC_transporter-like_CS"/>
</dbReference>
<keyword evidence="6 9" id="KW-1133">Transmembrane helix</keyword>
<dbReference type="PANTHER" id="PTHR48041:SF91">
    <property type="entry name" value="ABC TRANSPORTER G FAMILY MEMBER 28"/>
    <property type="match status" value="1"/>
</dbReference>
<proteinExistence type="predicted"/>
<dbReference type="Proteomes" id="UP000886523">
    <property type="component" value="Unassembled WGS sequence"/>
</dbReference>
<dbReference type="EMBL" id="MU128912">
    <property type="protein sequence ID" value="KAF9520293.1"/>
    <property type="molecule type" value="Genomic_DNA"/>
</dbReference>
<feature type="transmembrane region" description="Helical" evidence="9">
    <location>
        <begin position="510"/>
        <end position="531"/>
    </location>
</feature>
<dbReference type="InterPro" id="IPR003593">
    <property type="entry name" value="AAA+_ATPase"/>
</dbReference>